<gene>
    <name evidence="1" type="ORF">FHR24_001130</name>
</gene>
<evidence type="ECO:0000313" key="2">
    <source>
        <dbReference type="Proteomes" id="UP000745859"/>
    </source>
</evidence>
<dbReference type="EMBL" id="JAASQL010000001">
    <property type="protein sequence ID" value="NIJ44691.1"/>
    <property type="molecule type" value="Genomic_DNA"/>
</dbReference>
<organism evidence="1 2">
    <name type="scientific">Wenyingzhuangia heitensis</name>
    <dbReference type="NCBI Taxonomy" id="1487859"/>
    <lineage>
        <taxon>Bacteria</taxon>
        <taxon>Pseudomonadati</taxon>
        <taxon>Bacteroidota</taxon>
        <taxon>Flavobacteriia</taxon>
        <taxon>Flavobacteriales</taxon>
        <taxon>Flavobacteriaceae</taxon>
        <taxon>Wenyingzhuangia</taxon>
    </lineage>
</organism>
<comment type="caution">
    <text evidence="1">The sequence shown here is derived from an EMBL/GenBank/DDBJ whole genome shotgun (WGS) entry which is preliminary data.</text>
</comment>
<keyword evidence="2" id="KW-1185">Reference proteome</keyword>
<protein>
    <recommendedName>
        <fullName evidence="3">DUF4468 domain-containing protein</fullName>
    </recommendedName>
</protein>
<accession>A0ABX0UAU0</accession>
<dbReference type="RefSeq" id="WP_167185161.1">
    <property type="nucleotide sequence ID" value="NZ_JAASQL010000001.1"/>
</dbReference>
<dbReference type="Proteomes" id="UP000745859">
    <property type="component" value="Unassembled WGS sequence"/>
</dbReference>
<proteinExistence type="predicted"/>
<sequence length="249" mass="28623">MKNIPFFILVLFTALSIQSQKKLNQYGYILIPKQFSFQDEPNEHNINKVLKASLEKYNFTSFIKDDDTIENINPCDILHLEIEKSGFMMTKMILIFNDCYGKKIFTSIEGKSRIKEFKASYFEAIGEALKDPNISEHKFTPAKATVNIISKNQPAQKIANAKNNSVVDFILEFKNKKYEFLPTTKNEYKVRFNNTIIGSLKAKENDETYILNTKNIKGTGTFDDFGNFILTRVNPVNKAVIKDIMARTN</sequence>
<evidence type="ECO:0008006" key="3">
    <source>
        <dbReference type="Google" id="ProtNLM"/>
    </source>
</evidence>
<name>A0ABX0UAU0_9FLAO</name>
<reference evidence="1 2" key="1">
    <citation type="submission" date="2020-03" db="EMBL/GenBank/DDBJ databases">
        <title>Genomic Encyclopedia of Type Strains, Phase IV (KMG-IV): sequencing the most valuable type-strain genomes for metagenomic binning, comparative biology and taxonomic classification.</title>
        <authorList>
            <person name="Goeker M."/>
        </authorList>
    </citation>
    <scope>NUCLEOTIDE SEQUENCE [LARGE SCALE GENOMIC DNA]</scope>
    <source>
        <strain evidence="1 2">DSM 101599</strain>
    </source>
</reference>
<evidence type="ECO:0000313" key="1">
    <source>
        <dbReference type="EMBL" id="NIJ44691.1"/>
    </source>
</evidence>